<comment type="caution">
    <text evidence="1">The sequence shown here is derived from an EMBL/GenBank/DDBJ whole genome shotgun (WGS) entry which is preliminary data.</text>
</comment>
<sequence>MWIFKQIHRCKGVMVTITYERGITKELKLTSDQMLYYTKHEPNRRNLKQKRMKDIINE</sequence>
<keyword evidence="2" id="KW-1185">Reference proteome</keyword>
<name>A0A8S1TN91_PAROT</name>
<protein>
    <submittedName>
        <fullName evidence="1">Uncharacterized protein</fullName>
    </submittedName>
</protein>
<gene>
    <name evidence="1" type="ORF">POCTA_138.1.T0290107</name>
</gene>
<dbReference type="Proteomes" id="UP000683925">
    <property type="component" value="Unassembled WGS sequence"/>
</dbReference>
<proteinExistence type="predicted"/>
<organism evidence="1 2">
    <name type="scientific">Paramecium octaurelia</name>
    <dbReference type="NCBI Taxonomy" id="43137"/>
    <lineage>
        <taxon>Eukaryota</taxon>
        <taxon>Sar</taxon>
        <taxon>Alveolata</taxon>
        <taxon>Ciliophora</taxon>
        <taxon>Intramacronucleata</taxon>
        <taxon>Oligohymenophorea</taxon>
        <taxon>Peniculida</taxon>
        <taxon>Parameciidae</taxon>
        <taxon>Paramecium</taxon>
    </lineage>
</organism>
<reference evidence="1" key="1">
    <citation type="submission" date="2021-01" db="EMBL/GenBank/DDBJ databases">
        <authorList>
            <consortium name="Genoscope - CEA"/>
            <person name="William W."/>
        </authorList>
    </citation>
    <scope>NUCLEOTIDE SEQUENCE</scope>
</reference>
<evidence type="ECO:0000313" key="1">
    <source>
        <dbReference type="EMBL" id="CAD8154335.1"/>
    </source>
</evidence>
<dbReference type="EMBL" id="CAJJDP010000029">
    <property type="protein sequence ID" value="CAD8154335.1"/>
    <property type="molecule type" value="Genomic_DNA"/>
</dbReference>
<accession>A0A8S1TN91</accession>
<dbReference type="AlphaFoldDB" id="A0A8S1TN91"/>
<evidence type="ECO:0000313" key="2">
    <source>
        <dbReference type="Proteomes" id="UP000683925"/>
    </source>
</evidence>